<comment type="catalytic activity">
    <reaction evidence="8">
        <text>Endonucleolytic cleavage of RNA, removing extra 3' nucleotides from tRNA precursor, generating 3' termini of tRNAs. A 3'-hydroxy group is left at the tRNA terminus and a 5'-phosphoryl group is left at the trailer molecule.</text>
        <dbReference type="EC" id="3.1.26.11"/>
    </reaction>
</comment>
<dbReference type="PANTHER" id="PTHR46018:SF2">
    <property type="entry name" value="ZINC PHOSPHODIESTERASE ELAC PROTEIN 1"/>
    <property type="match status" value="1"/>
</dbReference>
<keyword evidence="6 8" id="KW-0378">Hydrolase</keyword>
<feature type="binding site" evidence="8">
    <location>
        <position position="213"/>
    </location>
    <ligand>
        <name>Zn(2+)</name>
        <dbReference type="ChEBI" id="CHEBI:29105"/>
        <label>1</label>
        <note>catalytic</note>
    </ligand>
</feature>
<dbReference type="EMBL" id="JACDZE010000001">
    <property type="protein sequence ID" value="MBA5628623.1"/>
    <property type="molecule type" value="Genomic_DNA"/>
</dbReference>
<dbReference type="NCBIfam" id="NF000801">
    <property type="entry name" value="PRK00055.1-3"/>
    <property type="match status" value="1"/>
</dbReference>
<comment type="similarity">
    <text evidence="8">Belongs to the RNase Z family.</text>
</comment>
<evidence type="ECO:0000256" key="7">
    <source>
        <dbReference type="ARBA" id="ARBA00022833"/>
    </source>
</evidence>
<dbReference type="PANTHER" id="PTHR46018">
    <property type="entry name" value="ZINC PHOSPHODIESTERASE ELAC PROTEIN 1"/>
    <property type="match status" value="1"/>
</dbReference>
<feature type="binding site" evidence="8">
    <location>
        <position position="271"/>
    </location>
    <ligand>
        <name>Zn(2+)</name>
        <dbReference type="ChEBI" id="CHEBI:29105"/>
        <label>2</label>
        <note>catalytic</note>
    </ligand>
</feature>
<sequence length="315" mass="35790">MSLKLTILGFNSAIPKKRSAPTAQLLEIANRHFLIDCGEGTQVQLRKAKAKFSKINHIFISHLHGDHVFGLIGLISTLQLLGKETPLYIFGPKGIQDFILNQLKHTQARCTFDIVFEELENKKTEKIFEDDKVEVHTIPLNHRIYTNGYLFKEKPKKRKLNIDAVKNHPEIQVCDYENLKCGKDFQSENGTTISNAELTLEPEKSFSYAFCSDTRFKPDIVPIIKNVDILYHEATFLSDLQEMADYTGHSTAKEAAMIAKEANAGKLILGHFSNRYKDLNVMLDEAKPIFENTILPTQLGVYEPEIHAIKMDIKT</sequence>
<feature type="binding site" evidence="8">
    <location>
        <position position="213"/>
    </location>
    <ligand>
        <name>Zn(2+)</name>
        <dbReference type="ChEBI" id="CHEBI:29105"/>
        <label>2</label>
        <note>catalytic</note>
    </ligand>
</feature>
<gene>
    <name evidence="8" type="primary">rnz</name>
    <name evidence="9" type="ORF">HU137_02425</name>
</gene>
<feature type="binding site" evidence="8">
    <location>
        <position position="142"/>
    </location>
    <ligand>
        <name>Zn(2+)</name>
        <dbReference type="ChEBI" id="CHEBI:29105"/>
        <label>1</label>
        <note>catalytic</note>
    </ligand>
</feature>
<feature type="binding site" evidence="8">
    <location>
        <position position="62"/>
    </location>
    <ligand>
        <name>Zn(2+)</name>
        <dbReference type="ChEBI" id="CHEBI:29105"/>
        <label>1</label>
        <note>catalytic</note>
    </ligand>
</feature>
<evidence type="ECO:0000256" key="8">
    <source>
        <dbReference type="HAMAP-Rule" id="MF_01818"/>
    </source>
</evidence>
<dbReference type="AlphaFoldDB" id="A0A838ZR66"/>
<dbReference type="Proteomes" id="UP000552241">
    <property type="component" value="Unassembled WGS sequence"/>
</dbReference>
<reference evidence="9 10" key="1">
    <citation type="submission" date="2020-07" db="EMBL/GenBank/DDBJ databases">
        <title>Moheibacter lacus sp. nov., a member of the family Flavobacteriaceae isolated from freshwater lake sediment.</title>
        <authorList>
            <person name="Liu Y."/>
        </authorList>
    </citation>
    <scope>NUCLEOTIDE SEQUENCE [LARGE SCALE GENOMIC DNA]</scope>
    <source>
        <strain evidence="9 10">BDHS18</strain>
    </source>
</reference>
<evidence type="ECO:0000313" key="10">
    <source>
        <dbReference type="Proteomes" id="UP000552241"/>
    </source>
</evidence>
<proteinExistence type="inferred from homology"/>
<dbReference type="RefSeq" id="WP_182042215.1">
    <property type="nucleotide sequence ID" value="NZ_JACDZE010000001.1"/>
</dbReference>
<dbReference type="CDD" id="cd07717">
    <property type="entry name" value="RNaseZ_ZiPD-like_MBL-fold"/>
    <property type="match status" value="1"/>
</dbReference>
<dbReference type="Gene3D" id="3.60.15.10">
    <property type="entry name" value="Ribonuclease Z/Hydroxyacylglutathione hydrolase-like"/>
    <property type="match status" value="1"/>
</dbReference>
<evidence type="ECO:0000256" key="4">
    <source>
        <dbReference type="ARBA" id="ARBA00022723"/>
    </source>
</evidence>
<dbReference type="Pfam" id="PF23023">
    <property type="entry name" value="Anti-Pycsar_Apyc1"/>
    <property type="match status" value="1"/>
</dbReference>
<dbReference type="NCBIfam" id="TIGR02651">
    <property type="entry name" value="RNase_Z"/>
    <property type="match status" value="1"/>
</dbReference>
<evidence type="ECO:0000256" key="1">
    <source>
        <dbReference type="ARBA" id="ARBA00011738"/>
    </source>
</evidence>
<dbReference type="HAMAP" id="MF_01818">
    <property type="entry name" value="RNase_Z_BN"/>
    <property type="match status" value="1"/>
</dbReference>
<keyword evidence="3 8" id="KW-0540">Nuclease</keyword>
<dbReference type="SUPFAM" id="SSF56281">
    <property type="entry name" value="Metallo-hydrolase/oxidoreductase"/>
    <property type="match status" value="1"/>
</dbReference>
<keyword evidence="2 8" id="KW-0819">tRNA processing</keyword>
<accession>A0A838ZR66</accession>
<evidence type="ECO:0000256" key="2">
    <source>
        <dbReference type="ARBA" id="ARBA00022694"/>
    </source>
</evidence>
<feature type="binding site" evidence="8">
    <location>
        <position position="66"/>
    </location>
    <ligand>
        <name>Zn(2+)</name>
        <dbReference type="ChEBI" id="CHEBI:29105"/>
        <label>2</label>
        <note>catalytic</note>
    </ligand>
</feature>
<evidence type="ECO:0000256" key="5">
    <source>
        <dbReference type="ARBA" id="ARBA00022759"/>
    </source>
</evidence>
<keyword evidence="7 8" id="KW-0862">Zinc</keyword>
<feature type="binding site" evidence="8">
    <location>
        <position position="67"/>
    </location>
    <ligand>
        <name>Zn(2+)</name>
        <dbReference type="ChEBI" id="CHEBI:29105"/>
        <label>2</label>
        <note>catalytic</note>
    </ligand>
</feature>
<comment type="function">
    <text evidence="8">Zinc phosphodiesterase, which displays some tRNA 3'-processing endonuclease activity. Probably involved in tRNA maturation, by removing a 3'-trailer from precursor tRNA.</text>
</comment>
<dbReference type="EC" id="3.1.26.11" evidence="8"/>
<comment type="subunit">
    <text evidence="1 8">Homodimer.</text>
</comment>
<evidence type="ECO:0000256" key="3">
    <source>
        <dbReference type="ARBA" id="ARBA00022722"/>
    </source>
</evidence>
<evidence type="ECO:0000256" key="6">
    <source>
        <dbReference type="ARBA" id="ARBA00022801"/>
    </source>
</evidence>
<feature type="active site" description="Proton acceptor" evidence="8">
    <location>
        <position position="66"/>
    </location>
</feature>
<keyword evidence="5 8" id="KW-0255">Endonuclease</keyword>
<keyword evidence="10" id="KW-1185">Reference proteome</keyword>
<name>A0A838ZR66_9FLAO</name>
<evidence type="ECO:0000313" key="9">
    <source>
        <dbReference type="EMBL" id="MBA5628623.1"/>
    </source>
</evidence>
<keyword evidence="4 8" id="KW-0479">Metal-binding</keyword>
<feature type="binding site" evidence="8">
    <location>
        <position position="64"/>
    </location>
    <ligand>
        <name>Zn(2+)</name>
        <dbReference type="ChEBI" id="CHEBI:29105"/>
        <label>1</label>
        <note>catalytic</note>
    </ligand>
</feature>
<comment type="cofactor">
    <cofactor evidence="8">
        <name>Zn(2+)</name>
        <dbReference type="ChEBI" id="CHEBI:29105"/>
    </cofactor>
    <text evidence="8">Binds 2 Zn(2+) ions.</text>
</comment>
<protein>
    <recommendedName>
        <fullName evidence="8">Ribonuclease Z</fullName>
        <shortName evidence="8">RNase Z</shortName>
        <ecNumber evidence="8">3.1.26.11</ecNumber>
    </recommendedName>
    <alternativeName>
        <fullName evidence="8">tRNA 3 endonuclease</fullName>
    </alternativeName>
    <alternativeName>
        <fullName evidence="8">tRNase Z</fullName>
    </alternativeName>
</protein>
<organism evidence="9 10">
    <name type="scientific">Moheibacter lacus</name>
    <dbReference type="NCBI Taxonomy" id="2745851"/>
    <lineage>
        <taxon>Bacteria</taxon>
        <taxon>Pseudomonadati</taxon>
        <taxon>Bacteroidota</taxon>
        <taxon>Flavobacteriia</taxon>
        <taxon>Flavobacteriales</taxon>
        <taxon>Weeksellaceae</taxon>
        <taxon>Moheibacter</taxon>
    </lineage>
</organism>
<dbReference type="InterPro" id="IPR036866">
    <property type="entry name" value="RibonucZ/Hydroxyglut_hydro"/>
</dbReference>
<comment type="caution">
    <text evidence="9">The sequence shown here is derived from an EMBL/GenBank/DDBJ whole genome shotgun (WGS) entry which is preliminary data.</text>
</comment>
<dbReference type="GO" id="GO:0042781">
    <property type="term" value="F:3'-tRNA processing endoribonuclease activity"/>
    <property type="evidence" value="ECO:0007669"/>
    <property type="project" value="UniProtKB-UniRule"/>
</dbReference>
<dbReference type="GO" id="GO:0008270">
    <property type="term" value="F:zinc ion binding"/>
    <property type="evidence" value="ECO:0007669"/>
    <property type="project" value="UniProtKB-UniRule"/>
</dbReference>
<dbReference type="InterPro" id="IPR013471">
    <property type="entry name" value="RNase_Z/BN"/>
</dbReference>